<reference evidence="8" key="1">
    <citation type="submission" date="2021-01" db="EMBL/GenBank/DDBJ databases">
        <authorList>
            <person name="Zahm M."/>
            <person name="Roques C."/>
            <person name="Cabau C."/>
            <person name="Klopp C."/>
            <person name="Donnadieu C."/>
            <person name="Jouanno E."/>
            <person name="Lampietro C."/>
            <person name="Louis A."/>
            <person name="Herpin A."/>
            <person name="Echchiki A."/>
            <person name="Berthelot C."/>
            <person name="Parey E."/>
            <person name="Roest-Crollius H."/>
            <person name="Braasch I."/>
            <person name="Postlethwait J."/>
            <person name="Bobe J."/>
            <person name="Montfort J."/>
            <person name="Bouchez O."/>
            <person name="Begum T."/>
            <person name="Mejri S."/>
            <person name="Adams A."/>
            <person name="Chen W.-J."/>
            <person name="Guiguen Y."/>
        </authorList>
    </citation>
    <scope>NUCLEOTIDE SEQUENCE</scope>
    <source>
        <strain evidence="8">YG-15Mar2019-1</strain>
        <tissue evidence="8">Brain</tissue>
    </source>
</reference>
<dbReference type="GO" id="GO:1903461">
    <property type="term" value="P:Okazaki fragment processing involved in mitotic DNA replication"/>
    <property type="evidence" value="ECO:0007669"/>
    <property type="project" value="TreeGrafter"/>
</dbReference>
<proteinExistence type="inferred from homology"/>
<name>A0A9D3PCF9_MEGAT</name>
<dbReference type="PANTHER" id="PTHR45674:SF4">
    <property type="entry name" value="DNA LIGASE 1"/>
    <property type="match status" value="1"/>
</dbReference>
<dbReference type="OrthoDB" id="206088at2759"/>
<keyword evidence="9" id="KW-1185">Reference proteome</keyword>
<feature type="region of interest" description="Disordered" evidence="6">
    <location>
        <begin position="248"/>
        <end position="282"/>
    </location>
</feature>
<keyword evidence="2" id="KW-0436">Ligase</keyword>
<dbReference type="GO" id="GO:0006281">
    <property type="term" value="P:DNA repair"/>
    <property type="evidence" value="ECO:0007669"/>
    <property type="project" value="UniProtKB-KW"/>
</dbReference>
<dbReference type="Pfam" id="PF04675">
    <property type="entry name" value="DNA_ligase_A_N"/>
    <property type="match status" value="1"/>
</dbReference>
<dbReference type="EMBL" id="JAFDVH010000024">
    <property type="protein sequence ID" value="KAG7454963.1"/>
    <property type="molecule type" value="Genomic_DNA"/>
</dbReference>
<dbReference type="GO" id="GO:0003677">
    <property type="term" value="F:DNA binding"/>
    <property type="evidence" value="ECO:0007669"/>
    <property type="project" value="InterPro"/>
</dbReference>
<keyword evidence="4" id="KW-0233">DNA recombination</keyword>
<sequence length="469" mass="50702">MQRSIASFFQPMKAKRKEEVESSVPVEARTEPVKSPLKPQNGFQDSNSPVKKCSKRSRPILDSDEEDAAEKEQVTEQGPGDAAPPTQDTGASTAAASPVSPADLVTVVTPSSASPPGIPKRRTARKQFPKRKLEKTACPEEEGEQQERKRPKTDGIQVVTGSEQDITEEREKEAEMTGTKEPSAEREDDGIKEEKREEHQGVHAEEERETEEGEKVQSAKKSFISSFFDKIKTAVTSAAAPRKVAVKLEKEEGEKEDRPSGERERMSSVKTSGLGHVEYDPSQPNYHPVEHACWSRGQRVPYLAVARTLEKIEEESGRLKNIETLSNLLRSVIALSPDDLLCCVYLCLNQLGPAYLGVELGVGETVLMRAVAQATGRQLDKIKAEAQEKGDLGLVAESSRSNQRMMFAPASLTAAGVFSKLKEIAKMSGNSVSGNGTGVAMATALSAAPACPLQGSPAHSSECGTLCAS</sequence>
<feature type="region of interest" description="Disordered" evidence="6">
    <location>
        <begin position="1"/>
        <end position="219"/>
    </location>
</feature>
<evidence type="ECO:0000256" key="4">
    <source>
        <dbReference type="ARBA" id="ARBA00023172"/>
    </source>
</evidence>
<evidence type="ECO:0000256" key="2">
    <source>
        <dbReference type="ARBA" id="ARBA00022598"/>
    </source>
</evidence>
<protein>
    <recommendedName>
        <fullName evidence="7">DNA ligase ATP-dependent N-terminal domain-containing protein</fullName>
    </recommendedName>
</protein>
<dbReference type="InterPro" id="IPR050191">
    <property type="entry name" value="ATP-dep_DNA_ligase"/>
</dbReference>
<dbReference type="SUPFAM" id="SSF117018">
    <property type="entry name" value="ATP-dependent DNA ligase DNA-binding domain"/>
    <property type="match status" value="1"/>
</dbReference>
<evidence type="ECO:0000256" key="6">
    <source>
        <dbReference type="SAM" id="MobiDB-lite"/>
    </source>
</evidence>
<dbReference type="Proteomes" id="UP001046870">
    <property type="component" value="Chromosome 24"/>
</dbReference>
<evidence type="ECO:0000313" key="8">
    <source>
        <dbReference type="EMBL" id="KAG7454963.1"/>
    </source>
</evidence>
<evidence type="ECO:0000256" key="5">
    <source>
        <dbReference type="ARBA" id="ARBA00023204"/>
    </source>
</evidence>
<dbReference type="GO" id="GO:0005634">
    <property type="term" value="C:nucleus"/>
    <property type="evidence" value="ECO:0007669"/>
    <property type="project" value="TreeGrafter"/>
</dbReference>
<feature type="compositionally biased region" description="Low complexity" evidence="6">
    <location>
        <begin position="91"/>
        <end position="102"/>
    </location>
</feature>
<evidence type="ECO:0000256" key="1">
    <source>
        <dbReference type="ARBA" id="ARBA00007572"/>
    </source>
</evidence>
<dbReference type="InterPro" id="IPR012308">
    <property type="entry name" value="DNA_ligase_ATP-dep_N"/>
</dbReference>
<accession>A0A9D3PCF9</accession>
<evidence type="ECO:0000256" key="3">
    <source>
        <dbReference type="ARBA" id="ARBA00022763"/>
    </source>
</evidence>
<feature type="compositionally biased region" description="Basic and acidic residues" evidence="6">
    <location>
        <begin position="248"/>
        <end position="267"/>
    </location>
</feature>
<dbReference type="GO" id="GO:0006310">
    <property type="term" value="P:DNA recombination"/>
    <property type="evidence" value="ECO:0007669"/>
    <property type="project" value="UniProtKB-KW"/>
</dbReference>
<evidence type="ECO:0000313" key="9">
    <source>
        <dbReference type="Proteomes" id="UP001046870"/>
    </source>
</evidence>
<dbReference type="GO" id="GO:0003910">
    <property type="term" value="F:DNA ligase (ATP) activity"/>
    <property type="evidence" value="ECO:0007669"/>
    <property type="project" value="InterPro"/>
</dbReference>
<organism evidence="8 9">
    <name type="scientific">Megalops atlanticus</name>
    <name type="common">Tarpon</name>
    <name type="synonym">Clupea gigantea</name>
    <dbReference type="NCBI Taxonomy" id="7932"/>
    <lineage>
        <taxon>Eukaryota</taxon>
        <taxon>Metazoa</taxon>
        <taxon>Chordata</taxon>
        <taxon>Craniata</taxon>
        <taxon>Vertebrata</taxon>
        <taxon>Euteleostomi</taxon>
        <taxon>Actinopterygii</taxon>
        <taxon>Neopterygii</taxon>
        <taxon>Teleostei</taxon>
        <taxon>Elopiformes</taxon>
        <taxon>Megalopidae</taxon>
        <taxon>Megalops</taxon>
    </lineage>
</organism>
<feature type="compositionally biased region" description="Basic residues" evidence="6">
    <location>
        <begin position="119"/>
        <end position="133"/>
    </location>
</feature>
<dbReference type="Gene3D" id="1.10.3260.10">
    <property type="entry name" value="DNA ligase, ATP-dependent, N-terminal domain"/>
    <property type="match status" value="1"/>
</dbReference>
<evidence type="ECO:0000259" key="7">
    <source>
        <dbReference type="Pfam" id="PF04675"/>
    </source>
</evidence>
<keyword evidence="5" id="KW-0234">DNA repair</keyword>
<dbReference type="AlphaFoldDB" id="A0A9D3PCF9"/>
<dbReference type="PANTHER" id="PTHR45674">
    <property type="entry name" value="DNA LIGASE 1/3 FAMILY MEMBER"/>
    <property type="match status" value="1"/>
</dbReference>
<feature type="compositionally biased region" description="Basic and acidic residues" evidence="6">
    <location>
        <begin position="192"/>
        <end position="206"/>
    </location>
</feature>
<keyword evidence="3" id="KW-0227">DNA damage</keyword>
<comment type="caution">
    <text evidence="8">The sequence shown here is derived from an EMBL/GenBank/DDBJ whole genome shotgun (WGS) entry which is preliminary data.</text>
</comment>
<gene>
    <name evidence="8" type="ORF">MATL_G00251460</name>
</gene>
<comment type="similarity">
    <text evidence="1">Belongs to the ATP-dependent DNA ligase family.</text>
</comment>
<dbReference type="GO" id="GO:0005739">
    <property type="term" value="C:mitochondrion"/>
    <property type="evidence" value="ECO:0007669"/>
    <property type="project" value="TreeGrafter"/>
</dbReference>
<dbReference type="InterPro" id="IPR036599">
    <property type="entry name" value="DNA_ligase_N_sf"/>
</dbReference>
<feature type="domain" description="DNA ligase ATP-dependent N-terminal" evidence="7">
    <location>
        <begin position="301"/>
        <end position="431"/>
    </location>
</feature>